<evidence type="ECO:0000256" key="3">
    <source>
        <dbReference type="ARBA" id="ARBA00023015"/>
    </source>
</evidence>
<evidence type="ECO:0000256" key="7">
    <source>
        <dbReference type="SAM" id="MobiDB-lite"/>
    </source>
</evidence>
<dbReference type="SMART" id="SM00066">
    <property type="entry name" value="GAL4"/>
    <property type="match status" value="1"/>
</dbReference>
<keyword evidence="6" id="KW-0539">Nucleus</keyword>
<feature type="region of interest" description="Disordered" evidence="7">
    <location>
        <begin position="125"/>
        <end position="178"/>
    </location>
</feature>
<evidence type="ECO:0000256" key="5">
    <source>
        <dbReference type="ARBA" id="ARBA00023163"/>
    </source>
</evidence>
<name>A0A420YCT3_9PEZI</name>
<dbReference type="PANTHER" id="PTHR31845:SF17">
    <property type="entry name" value="ZN(II)2CYS6 TRANSCRIPTION FACTOR (EUROFUNG)"/>
    <property type="match status" value="1"/>
</dbReference>
<dbReference type="GO" id="GO:0000976">
    <property type="term" value="F:transcription cis-regulatory region binding"/>
    <property type="evidence" value="ECO:0007669"/>
    <property type="project" value="TreeGrafter"/>
</dbReference>
<evidence type="ECO:0000256" key="2">
    <source>
        <dbReference type="ARBA" id="ARBA00022723"/>
    </source>
</evidence>
<dbReference type="Proteomes" id="UP000275385">
    <property type="component" value="Unassembled WGS sequence"/>
</dbReference>
<evidence type="ECO:0000259" key="8">
    <source>
        <dbReference type="PROSITE" id="PS50048"/>
    </source>
</evidence>
<dbReference type="InterPro" id="IPR036864">
    <property type="entry name" value="Zn2-C6_fun-type_DNA-bd_sf"/>
</dbReference>
<dbReference type="InterPro" id="IPR051089">
    <property type="entry name" value="prtT"/>
</dbReference>
<dbReference type="Gene3D" id="4.10.240.10">
    <property type="entry name" value="Zn(2)-C6 fungal-type DNA-binding domain"/>
    <property type="match status" value="1"/>
</dbReference>
<evidence type="ECO:0000313" key="10">
    <source>
        <dbReference type="Proteomes" id="UP000275385"/>
    </source>
</evidence>
<organism evidence="9 10">
    <name type="scientific">Coniochaeta pulveracea</name>
    <dbReference type="NCBI Taxonomy" id="177199"/>
    <lineage>
        <taxon>Eukaryota</taxon>
        <taxon>Fungi</taxon>
        <taxon>Dikarya</taxon>
        <taxon>Ascomycota</taxon>
        <taxon>Pezizomycotina</taxon>
        <taxon>Sordariomycetes</taxon>
        <taxon>Sordariomycetidae</taxon>
        <taxon>Coniochaetales</taxon>
        <taxon>Coniochaetaceae</taxon>
        <taxon>Coniochaeta</taxon>
    </lineage>
</organism>
<dbReference type="GO" id="GO:0006351">
    <property type="term" value="P:DNA-templated transcription"/>
    <property type="evidence" value="ECO:0007669"/>
    <property type="project" value="InterPro"/>
</dbReference>
<protein>
    <recommendedName>
        <fullName evidence="8">Zn(2)-C6 fungal-type domain-containing protein</fullName>
    </recommendedName>
</protein>
<feature type="compositionally biased region" description="Basic and acidic residues" evidence="7">
    <location>
        <begin position="11"/>
        <end position="23"/>
    </location>
</feature>
<feature type="domain" description="Zn(2)-C6 fungal-type" evidence="8">
    <location>
        <begin position="53"/>
        <end position="85"/>
    </location>
</feature>
<dbReference type="GO" id="GO:0005634">
    <property type="term" value="C:nucleus"/>
    <property type="evidence" value="ECO:0007669"/>
    <property type="project" value="UniProtKB-SubCell"/>
</dbReference>
<dbReference type="PANTHER" id="PTHR31845">
    <property type="entry name" value="FINGER DOMAIN PROTEIN, PUTATIVE-RELATED"/>
    <property type="match status" value="1"/>
</dbReference>
<dbReference type="PROSITE" id="PS00463">
    <property type="entry name" value="ZN2_CY6_FUNGAL_1"/>
    <property type="match status" value="1"/>
</dbReference>
<sequence>MVKRAWSEISDSPRDSRTSPDRNQRKRSSPSHNDTDRDVLQASLPQISRKVKACAACRKQKIKCIMDDHGPPCRRCTERNLGCVLNKSLQTIIDEKSQYADAYGHDLEMIHHTLQEVLKKVGLGPIPPLQSSQSTANTRPGTTTGTAEEQDSSPPVITVTVPRQTPGPSRDTSPRLNPVDVSGGLSDVPIQSLYALTKLSALRSPGVGEGEDRGKRHSVSGGMIDEFDDFISRNLISRAQALRLFTLYRDRLDHFMYRIGCPYNTLDEVRQKSSILTAAICTVAALHSPSSEKGAGGDEIYGVCSEEFRRLMGGAMFERLVKRDDLRGMAIAAYWLSDVSWTISGYAIRRAGDVGLSCAFKRVMAREREGGLGPEGQSDADCLRLWYILYVCDHHLAILYGRQPIVHDDFSIRGCERFRETENDVRLVSQVSLLLIFGEMRNLFGHGESERPLGEEYLGLIGNLERQLDLWFETWTARMKESYNQLGNFPPRFPRFGALMHLHFAKLHLYSHVFQGDRHSKTPAIPIPFLPYANAAVASATAIISLLLNEPIVQQGLVGMPSYLHSMTAFACMFLIRVAMKYGRPLVERQEVEDLIRRLVALFRRTETGTWHLVHLMEGGLEKMLGVMGRIQEKKDDAILQEDVSPHAEAGGSGGFTFGSLMGGVGGGGQDAAGWSDWAGDLTVPNLDGPNFMDYNIGLGPLLRFDTSTPGFGSAMGGF</sequence>
<feature type="region of interest" description="Disordered" evidence="7">
    <location>
        <begin position="1"/>
        <end position="39"/>
    </location>
</feature>
<evidence type="ECO:0000256" key="6">
    <source>
        <dbReference type="ARBA" id="ARBA00023242"/>
    </source>
</evidence>
<keyword evidence="4" id="KW-0238">DNA-binding</keyword>
<dbReference type="EMBL" id="QVQW01000020">
    <property type="protein sequence ID" value="RKU45617.1"/>
    <property type="molecule type" value="Genomic_DNA"/>
</dbReference>
<dbReference type="GO" id="GO:0008270">
    <property type="term" value="F:zinc ion binding"/>
    <property type="evidence" value="ECO:0007669"/>
    <property type="project" value="InterPro"/>
</dbReference>
<feature type="compositionally biased region" description="Low complexity" evidence="7">
    <location>
        <begin position="135"/>
        <end position="147"/>
    </location>
</feature>
<keyword evidence="5" id="KW-0804">Transcription</keyword>
<gene>
    <name evidence="9" type="ORF">DL546_008303</name>
</gene>
<feature type="compositionally biased region" description="Polar residues" evidence="7">
    <location>
        <begin position="161"/>
        <end position="175"/>
    </location>
</feature>
<dbReference type="CDD" id="cd00067">
    <property type="entry name" value="GAL4"/>
    <property type="match status" value="1"/>
</dbReference>
<dbReference type="SUPFAM" id="SSF57701">
    <property type="entry name" value="Zn2/Cys6 DNA-binding domain"/>
    <property type="match status" value="1"/>
</dbReference>
<dbReference type="InterPro" id="IPR007219">
    <property type="entry name" value="XnlR_reg_dom"/>
</dbReference>
<dbReference type="InterPro" id="IPR001138">
    <property type="entry name" value="Zn2Cys6_DnaBD"/>
</dbReference>
<dbReference type="OrthoDB" id="1925334at2759"/>
<proteinExistence type="predicted"/>
<evidence type="ECO:0000256" key="1">
    <source>
        <dbReference type="ARBA" id="ARBA00004123"/>
    </source>
</evidence>
<keyword evidence="10" id="KW-1185">Reference proteome</keyword>
<dbReference type="AlphaFoldDB" id="A0A420YCT3"/>
<keyword evidence="3" id="KW-0805">Transcription regulation</keyword>
<keyword evidence="2" id="KW-0479">Metal-binding</keyword>
<reference evidence="9 10" key="1">
    <citation type="submission" date="2018-08" db="EMBL/GenBank/DDBJ databases">
        <title>Draft genome of the lignicolous fungus Coniochaeta pulveracea.</title>
        <authorList>
            <person name="Borstlap C.J."/>
            <person name="De Witt R.N."/>
            <person name="Botha A."/>
            <person name="Volschenk H."/>
        </authorList>
    </citation>
    <scope>NUCLEOTIDE SEQUENCE [LARGE SCALE GENOMIC DNA]</scope>
    <source>
        <strain evidence="9 10">CAB683</strain>
    </source>
</reference>
<evidence type="ECO:0000256" key="4">
    <source>
        <dbReference type="ARBA" id="ARBA00023125"/>
    </source>
</evidence>
<accession>A0A420YCT3</accession>
<dbReference type="GO" id="GO:0000981">
    <property type="term" value="F:DNA-binding transcription factor activity, RNA polymerase II-specific"/>
    <property type="evidence" value="ECO:0007669"/>
    <property type="project" value="InterPro"/>
</dbReference>
<evidence type="ECO:0000313" key="9">
    <source>
        <dbReference type="EMBL" id="RKU45617.1"/>
    </source>
</evidence>
<dbReference type="CDD" id="cd12148">
    <property type="entry name" value="fungal_TF_MHR"/>
    <property type="match status" value="1"/>
</dbReference>
<dbReference type="PROSITE" id="PS50048">
    <property type="entry name" value="ZN2_CY6_FUNGAL_2"/>
    <property type="match status" value="1"/>
</dbReference>
<comment type="caution">
    <text evidence="9">The sequence shown here is derived from an EMBL/GenBank/DDBJ whole genome shotgun (WGS) entry which is preliminary data.</text>
</comment>
<dbReference type="Pfam" id="PF00172">
    <property type="entry name" value="Zn_clus"/>
    <property type="match status" value="1"/>
</dbReference>
<dbReference type="SMART" id="SM00906">
    <property type="entry name" value="Fungal_trans"/>
    <property type="match status" value="1"/>
</dbReference>
<comment type="subcellular location">
    <subcellularLocation>
        <location evidence="1">Nucleus</location>
    </subcellularLocation>
</comment>